<reference evidence="2" key="1">
    <citation type="submission" date="2013-09" db="EMBL/GenBank/DDBJ databases">
        <title>Corchorus olitorius genome sequencing.</title>
        <authorList>
            <person name="Alam M."/>
            <person name="Haque M.S."/>
            <person name="Islam M.S."/>
            <person name="Emdad E.M."/>
            <person name="Islam M.M."/>
            <person name="Ahmed B."/>
            <person name="Halim A."/>
            <person name="Hossen Q.M.M."/>
            <person name="Hossain M.Z."/>
            <person name="Ahmed R."/>
            <person name="Khan M.M."/>
            <person name="Islam R."/>
            <person name="Rashid M.M."/>
            <person name="Khan S.A."/>
            <person name="Rahman M.S."/>
            <person name="Alam M."/>
            <person name="Yahiya A.S."/>
            <person name="Khan M.S."/>
            <person name="Azam M.S."/>
            <person name="Haque T."/>
            <person name="Lashkar M.Z.H."/>
            <person name="Akhand A.I."/>
            <person name="Morshed G."/>
            <person name="Roy S."/>
            <person name="Uddin K.S."/>
            <person name="Rabeya T."/>
            <person name="Hossain A.S."/>
            <person name="Chowdhury A."/>
            <person name="Snigdha A.R."/>
            <person name="Mortoza M.S."/>
            <person name="Matin S.A."/>
            <person name="Hoque S.M.E."/>
            <person name="Islam M.K."/>
            <person name="Roy D.K."/>
            <person name="Haider R."/>
            <person name="Moosa M.M."/>
            <person name="Elias S.M."/>
            <person name="Hasan A.M."/>
            <person name="Jahan S."/>
            <person name="Shafiuddin M."/>
            <person name="Mahmood N."/>
            <person name="Shommy N.S."/>
        </authorList>
    </citation>
    <scope>NUCLEOTIDE SEQUENCE [LARGE SCALE GENOMIC DNA]</scope>
    <source>
        <strain evidence="2">cv. O-4</strain>
    </source>
</reference>
<name>A0A1R3KZ88_9ROSI</name>
<comment type="caution">
    <text evidence="1">The sequence shown here is derived from an EMBL/GenBank/DDBJ whole genome shotgun (WGS) entry which is preliminary data.</text>
</comment>
<evidence type="ECO:0000313" key="1">
    <source>
        <dbReference type="EMBL" id="OMP12423.1"/>
    </source>
</evidence>
<dbReference type="Proteomes" id="UP000187203">
    <property type="component" value="Unassembled WGS sequence"/>
</dbReference>
<dbReference type="AlphaFoldDB" id="A0A1R3KZ88"/>
<keyword evidence="2" id="KW-1185">Reference proteome</keyword>
<sequence>MAHSLRLTFYSFPPNSKQCRLNQSRDLSSIGPNEQVFLSATFRWSLRIRFIDSVTFDTSRLTGIPFGQEAPGRKDIQYTAHRLKLLTENPP</sequence>
<protein>
    <submittedName>
        <fullName evidence="1">Uncharacterized protein</fullName>
    </submittedName>
</protein>
<gene>
    <name evidence="1" type="ORF">COLO4_03231</name>
</gene>
<proteinExistence type="predicted"/>
<evidence type="ECO:0000313" key="2">
    <source>
        <dbReference type="Proteomes" id="UP000187203"/>
    </source>
</evidence>
<organism evidence="1 2">
    <name type="scientific">Corchorus olitorius</name>
    <dbReference type="NCBI Taxonomy" id="93759"/>
    <lineage>
        <taxon>Eukaryota</taxon>
        <taxon>Viridiplantae</taxon>
        <taxon>Streptophyta</taxon>
        <taxon>Embryophyta</taxon>
        <taxon>Tracheophyta</taxon>
        <taxon>Spermatophyta</taxon>
        <taxon>Magnoliopsida</taxon>
        <taxon>eudicotyledons</taxon>
        <taxon>Gunneridae</taxon>
        <taxon>Pentapetalae</taxon>
        <taxon>rosids</taxon>
        <taxon>malvids</taxon>
        <taxon>Malvales</taxon>
        <taxon>Malvaceae</taxon>
        <taxon>Grewioideae</taxon>
        <taxon>Apeibeae</taxon>
        <taxon>Corchorus</taxon>
    </lineage>
</organism>
<dbReference type="EMBL" id="AWUE01009384">
    <property type="protein sequence ID" value="OMP12423.1"/>
    <property type="molecule type" value="Genomic_DNA"/>
</dbReference>
<accession>A0A1R3KZ88</accession>